<evidence type="ECO:0008006" key="4">
    <source>
        <dbReference type="Google" id="ProtNLM"/>
    </source>
</evidence>
<organism evidence="2 3">
    <name type="scientific">Candidatus Aquitaenariimonas noxiae</name>
    <dbReference type="NCBI Taxonomy" id="1974741"/>
    <lineage>
        <taxon>Bacteria</taxon>
        <taxon>Pseudomonadati</taxon>
        <taxon>Candidatus Omnitrophota</taxon>
        <taxon>Candidatus Aquitaenariimonas</taxon>
    </lineage>
</organism>
<dbReference type="AlphaFoldDB" id="A0A2J0L3L2"/>
<gene>
    <name evidence="2" type="ORF">COS99_07105</name>
</gene>
<feature type="transmembrane region" description="Helical" evidence="1">
    <location>
        <begin position="6"/>
        <end position="23"/>
    </location>
</feature>
<dbReference type="Proteomes" id="UP000230052">
    <property type="component" value="Unassembled WGS sequence"/>
</dbReference>
<reference evidence="2 3" key="1">
    <citation type="submission" date="2017-09" db="EMBL/GenBank/DDBJ databases">
        <title>Depth-based differentiation of microbial function through sediment-hosted aquifers and enrichment of novel symbionts in the deep terrestrial subsurface.</title>
        <authorList>
            <person name="Probst A.J."/>
            <person name="Ladd B."/>
            <person name="Jarett J.K."/>
            <person name="Geller-Mcgrath D.E."/>
            <person name="Sieber C.M."/>
            <person name="Emerson J.B."/>
            <person name="Anantharaman K."/>
            <person name="Thomas B.C."/>
            <person name="Malmstrom R."/>
            <person name="Stieglmeier M."/>
            <person name="Klingl A."/>
            <person name="Woyke T."/>
            <person name="Ryan C.M."/>
            <person name="Banfield J.F."/>
        </authorList>
    </citation>
    <scope>NUCLEOTIDE SEQUENCE [LARGE SCALE GENOMIC DNA]</scope>
    <source>
        <strain evidence="2">CG07_land_8_20_14_0_80_42_15</strain>
    </source>
</reference>
<evidence type="ECO:0000313" key="2">
    <source>
        <dbReference type="EMBL" id="PIU41097.1"/>
    </source>
</evidence>
<dbReference type="Pfam" id="PF11306">
    <property type="entry name" value="DUF3108"/>
    <property type="match status" value="1"/>
</dbReference>
<dbReference type="InterPro" id="IPR021457">
    <property type="entry name" value="DUF3108"/>
</dbReference>
<keyword evidence="1" id="KW-0472">Membrane</keyword>
<protein>
    <recommendedName>
        <fullName evidence="4">DUF3108 domain-containing protein</fullName>
    </recommendedName>
</protein>
<dbReference type="EMBL" id="PEWV01000071">
    <property type="protein sequence ID" value="PIU41097.1"/>
    <property type="molecule type" value="Genomic_DNA"/>
</dbReference>
<keyword evidence="1" id="KW-0812">Transmembrane</keyword>
<comment type="caution">
    <text evidence="2">The sequence shown here is derived from an EMBL/GenBank/DDBJ whole genome shotgun (WGS) entry which is preliminary data.</text>
</comment>
<keyword evidence="1" id="KW-1133">Transmembrane helix</keyword>
<sequence>MIKKIIGFIIIAVAISIIILLFVEYSKGKPSSILNNVTLKHNSSGISKISPLEGEKLSYIIKYLWIIPLGTVDIETGNIADYENRKAYPLVASGRVSNFISTFVKAEGVIRSYVDTDTLHTWRYEEKSQAEGHRPSNKVILYDQIANIMEYKNIKRSIPANTQDPLSALFYLRWQPYQDNSDIKFNINSNKDNYDLETKFLRKESIKLQSGMAELLLLQSNIRSQKGYSRSEAKIITYLTDDASRTPVLLKIRTIFGPLVVRLTGVEYK</sequence>
<evidence type="ECO:0000256" key="1">
    <source>
        <dbReference type="SAM" id="Phobius"/>
    </source>
</evidence>
<proteinExistence type="predicted"/>
<evidence type="ECO:0000313" key="3">
    <source>
        <dbReference type="Proteomes" id="UP000230052"/>
    </source>
</evidence>
<accession>A0A2J0L3L2</accession>
<name>A0A2J0L3L2_9BACT</name>